<dbReference type="Pfam" id="PF14269">
    <property type="entry name" value="Arylsulfotran_2"/>
    <property type="match status" value="1"/>
</dbReference>
<evidence type="ECO:0008006" key="3">
    <source>
        <dbReference type="Google" id="ProtNLM"/>
    </source>
</evidence>
<evidence type="ECO:0000313" key="1">
    <source>
        <dbReference type="EMBL" id="KKA16387.1"/>
    </source>
</evidence>
<dbReference type="Proteomes" id="UP000053958">
    <property type="component" value="Unassembled WGS sequence"/>
</dbReference>
<dbReference type="PANTHER" id="PTHR35340:SF6">
    <property type="entry name" value="ASST-DOMAIN-CONTAINING PROTEIN"/>
    <property type="match status" value="1"/>
</dbReference>
<dbReference type="EMBL" id="LASV01000780">
    <property type="protein sequence ID" value="KKA16387.1"/>
    <property type="molecule type" value="Genomic_DNA"/>
</dbReference>
<reference evidence="1 2" key="1">
    <citation type="submission" date="2015-04" db="EMBL/GenBank/DDBJ databases">
        <authorList>
            <person name="Heijne W.H."/>
            <person name="Fedorova N.D."/>
            <person name="Nierman W.C."/>
            <person name="Vollebregt A.W."/>
            <person name="Zhao Z."/>
            <person name="Wu L."/>
            <person name="Kumar M."/>
            <person name="Stam H."/>
            <person name="van den Berg M.A."/>
            <person name="Pel H.J."/>
        </authorList>
    </citation>
    <scope>NUCLEOTIDE SEQUENCE [LARGE SCALE GENOMIC DNA]</scope>
    <source>
        <strain evidence="1 2">CBS 393.64</strain>
    </source>
</reference>
<dbReference type="PANTHER" id="PTHR35340">
    <property type="entry name" value="PQQ ENZYME REPEAT PROTEIN-RELATED"/>
    <property type="match status" value="1"/>
</dbReference>
<dbReference type="RefSeq" id="XP_013322999.1">
    <property type="nucleotide sequence ID" value="XM_013467545.1"/>
</dbReference>
<proteinExistence type="predicted"/>
<evidence type="ECO:0000313" key="2">
    <source>
        <dbReference type="Proteomes" id="UP000053958"/>
    </source>
</evidence>
<dbReference type="InterPro" id="IPR039535">
    <property type="entry name" value="ASST-like"/>
</dbReference>
<dbReference type="GeneID" id="25313093"/>
<protein>
    <recommendedName>
        <fullName evidence="3">Arylsulfotransferase</fullName>
    </recommendedName>
</protein>
<keyword evidence="2" id="KW-1185">Reference proteome</keyword>
<dbReference type="AlphaFoldDB" id="A0A0F4YDX8"/>
<sequence length="359" mass="39780">MANLSRLLVAGSVWPSQTFRTVPYQPPNLHITKDGTTAPGGPQNSWVADSLFYEIDVKTNEVVYRWSALEHVDEIPLQDSLLPLDGFGANKTYPWGYFHINSVDLFDDGAYLISSRYYCSIFRINPNGTVDWRLQGRDGGDFRLGPETNFCYQHDARIRSSSPDQVTFSIHNNANSPIDNGTHPTTGLVLTLDLKSREATADRTLLDPNDTIYSESQGNYQVLPGGHVVLAHDQIPKIKEYNSIGQCVMTVQFGEDNQVASYRGFRSVWTGRPKTPPVAFACAENNRTKVYMSWNGATEHRQWHVYGGTSPTQLRLAAVVNKTGFETVAVINATSYVQVTAEEDGKSTKSSVVSVASTC</sequence>
<name>A0A0F4YDX8_RASE3</name>
<accession>A0A0F4YDX8</accession>
<dbReference type="InterPro" id="IPR053143">
    <property type="entry name" value="Arylsulfate_ST"/>
</dbReference>
<comment type="caution">
    <text evidence="1">The sequence shown here is derived from an EMBL/GenBank/DDBJ whole genome shotgun (WGS) entry which is preliminary data.</text>
</comment>
<gene>
    <name evidence="1" type="ORF">T310_10035</name>
</gene>
<dbReference type="STRING" id="1408163.A0A0F4YDX8"/>
<organism evidence="1 2">
    <name type="scientific">Rasamsonia emersonii (strain ATCC 16479 / CBS 393.64 / IMI 116815)</name>
    <dbReference type="NCBI Taxonomy" id="1408163"/>
    <lineage>
        <taxon>Eukaryota</taxon>
        <taxon>Fungi</taxon>
        <taxon>Dikarya</taxon>
        <taxon>Ascomycota</taxon>
        <taxon>Pezizomycotina</taxon>
        <taxon>Eurotiomycetes</taxon>
        <taxon>Eurotiomycetidae</taxon>
        <taxon>Eurotiales</taxon>
        <taxon>Trichocomaceae</taxon>
        <taxon>Rasamsonia</taxon>
    </lineage>
</organism>
<dbReference type="OrthoDB" id="5377172at2759"/>